<gene>
    <name evidence="2" type="ORF">SEA_COSMICSANS_25</name>
</gene>
<proteinExistence type="predicted"/>
<protein>
    <submittedName>
        <fullName evidence="2">Holin</fullName>
    </submittedName>
</protein>
<sequence>MKPNDLTAFDTNVLSETFDKLIGNQPWYKRYANTVTTLVFTALQALWLAVSLGVNLPTQAVWGVAGLVLVAQVIGVKKTNNGVTDGLKDKVFNDLTGYVAREGGKHRA</sequence>
<dbReference type="KEGG" id="vg:26517980"/>
<evidence type="ECO:0000256" key="1">
    <source>
        <dbReference type="SAM" id="Phobius"/>
    </source>
</evidence>
<dbReference type="RefSeq" id="YP_009189678.1">
    <property type="nucleotide sequence ID" value="NC_028677.1"/>
</dbReference>
<evidence type="ECO:0000313" key="3">
    <source>
        <dbReference type="Proteomes" id="UP000203368"/>
    </source>
</evidence>
<dbReference type="GeneID" id="26517980"/>
<feature type="transmembrane region" description="Helical" evidence="1">
    <location>
        <begin position="31"/>
        <end position="50"/>
    </location>
</feature>
<evidence type="ECO:0000313" key="2">
    <source>
        <dbReference type="EMBL" id="ALA06472.1"/>
    </source>
</evidence>
<keyword evidence="1" id="KW-0472">Membrane</keyword>
<name>A0A0K2CLQ0_9CAUD</name>
<feature type="transmembrane region" description="Helical" evidence="1">
    <location>
        <begin position="56"/>
        <end position="76"/>
    </location>
</feature>
<accession>A0A0K2CLQ0</accession>
<dbReference type="Proteomes" id="UP000203368">
    <property type="component" value="Segment"/>
</dbReference>
<dbReference type="EMBL" id="KT372002">
    <property type="protein sequence ID" value="ALA06472.1"/>
    <property type="molecule type" value="Genomic_DNA"/>
</dbReference>
<keyword evidence="1" id="KW-0812">Transmembrane</keyword>
<organism evidence="2 3">
    <name type="scientific">Rhodococcus phage CosmicSans</name>
    <dbReference type="NCBI Taxonomy" id="1701851"/>
    <lineage>
        <taxon>Viruses</taxon>
        <taxon>Duplodnaviria</taxon>
        <taxon>Heunggongvirae</taxon>
        <taxon>Uroviricota</taxon>
        <taxon>Caudoviricetes</taxon>
        <taxon>Rerduovirus</taxon>
        <taxon>Rerduovirus RER2</taxon>
    </lineage>
</organism>
<dbReference type="OrthoDB" id="26837at10239"/>
<reference evidence="2 3" key="1">
    <citation type="submission" date="2015-08" db="EMBL/GenBank/DDBJ databases">
        <authorList>
            <person name="Adesuyi A.O."/>
            <person name="Belay S."/>
            <person name="Corso A.D."/>
            <person name="Debo C.J."/>
            <person name="Downie J."/>
            <person name="Durmaz C."/>
            <person name="Espinoza J.R."/>
            <person name="Gilliam M.L."/>
            <person name="Gooden M.C."/>
            <person name="Hervey R.L."/>
            <person name="Ilanchezhian M."/>
            <person name="Kamara A."/>
            <person name="Lanao D.A."/>
            <person name="Malapati S.H."/>
            <person name="Moondra S."/>
            <person name="Mattei A.M."/>
            <person name="May C.J."/>
            <person name="Modlin S.E."/>
            <person name="Sadik I."/>
            <person name="Saulenas K.M."/>
            <person name="Allen E.A."/>
            <person name="Whitaker A.L."/>
            <person name="Awate O.A."/>
            <person name="Gray V.C."/>
            <person name="Buchser W.J."/>
            <person name="Saha M.S."/>
            <person name="Delesalle V.A."/>
            <person name="Bradley K.W."/>
            <person name="Asai D.J."/>
            <person name="Bowman C.A."/>
            <person name="Russell D.A."/>
            <person name="Pope W.H."/>
            <person name="Jacobs-Sera D."/>
            <person name="Hendrix R.W."/>
            <person name="Hatfull G.F."/>
        </authorList>
    </citation>
    <scope>NUCLEOTIDE SEQUENCE [LARGE SCALE GENOMIC DNA]</scope>
</reference>
<keyword evidence="1" id="KW-1133">Transmembrane helix</keyword>